<name>A0A5P8W033_9NOSO</name>
<keyword evidence="2" id="KW-1185">Reference proteome</keyword>
<organism evidence="1 2">
    <name type="scientific">Nostoc sphaeroides CCNUC1</name>
    <dbReference type="NCBI Taxonomy" id="2653204"/>
    <lineage>
        <taxon>Bacteria</taxon>
        <taxon>Bacillati</taxon>
        <taxon>Cyanobacteriota</taxon>
        <taxon>Cyanophyceae</taxon>
        <taxon>Nostocales</taxon>
        <taxon>Nostocaceae</taxon>
        <taxon>Nostoc</taxon>
    </lineage>
</organism>
<proteinExistence type="predicted"/>
<sequence length="47" mass="5268">MEENETLIGETLKLLASAFSITSSPRLSSKLKIMELFLLKKSIIIDD</sequence>
<reference evidence="1 2" key="1">
    <citation type="submission" date="2019-10" db="EMBL/GenBank/DDBJ databases">
        <title>Genomic and transcriptomic insights into the perfect genentic adaptation of a filamentous nitrogen-fixing cyanobacterium to rice fields.</title>
        <authorList>
            <person name="Chen Z."/>
        </authorList>
    </citation>
    <scope>NUCLEOTIDE SEQUENCE [LARGE SCALE GENOMIC DNA]</scope>
    <source>
        <strain evidence="1">CCNUC1</strain>
    </source>
</reference>
<dbReference type="KEGG" id="nsh:GXM_03527"/>
<gene>
    <name evidence="1" type="ORF">GXM_03527</name>
</gene>
<evidence type="ECO:0000313" key="2">
    <source>
        <dbReference type="Proteomes" id="UP000326678"/>
    </source>
</evidence>
<dbReference type="EMBL" id="CP045226">
    <property type="protein sequence ID" value="QFS46047.1"/>
    <property type="molecule type" value="Genomic_DNA"/>
</dbReference>
<accession>A0A5P8W033</accession>
<dbReference type="AlphaFoldDB" id="A0A5P8W033"/>
<dbReference type="Proteomes" id="UP000326678">
    <property type="component" value="Chromosome Gxm1"/>
</dbReference>
<evidence type="ECO:0000313" key="1">
    <source>
        <dbReference type="EMBL" id="QFS46047.1"/>
    </source>
</evidence>
<protein>
    <submittedName>
        <fullName evidence="1">Uncharacterized protein</fullName>
    </submittedName>
</protein>